<dbReference type="InterPro" id="IPR051951">
    <property type="entry name" value="UNC-93_regulatory"/>
</dbReference>
<dbReference type="Gene3D" id="1.20.1250.20">
    <property type="entry name" value="MFS general substrate transporter like domains"/>
    <property type="match status" value="1"/>
</dbReference>
<dbReference type="RefSeq" id="XP_065675295.1">
    <property type="nucleotide sequence ID" value="XM_065819223.1"/>
</dbReference>
<evidence type="ECO:0000256" key="1">
    <source>
        <dbReference type="ARBA" id="ARBA00004141"/>
    </source>
</evidence>
<feature type="transmembrane region" description="Helical" evidence="6">
    <location>
        <begin position="260"/>
        <end position="279"/>
    </location>
</feature>
<feature type="transmembrane region" description="Helical" evidence="6">
    <location>
        <begin position="285"/>
        <end position="317"/>
    </location>
</feature>
<dbReference type="GeneID" id="136091548"/>
<comment type="similarity">
    <text evidence="2">Belongs to the unc-93 family.</text>
</comment>
<keyword evidence="7" id="KW-1185">Reference proteome</keyword>
<dbReference type="Pfam" id="PF05978">
    <property type="entry name" value="UNC-93"/>
    <property type="match status" value="1"/>
</dbReference>
<dbReference type="InterPro" id="IPR036259">
    <property type="entry name" value="MFS_trans_sf"/>
</dbReference>
<evidence type="ECO:0000256" key="3">
    <source>
        <dbReference type="ARBA" id="ARBA00022692"/>
    </source>
</evidence>
<sequence length="460" mass="51253">MATKSTYKNLIIISVSFFFLYAAYLPLQNIQSSLHKDPALGFGSLAAIYASGILSCCFLPNVLIAMFKLKTLLIGSIFSFPLYVLANFLPRWSTILPASILLGLSGAVMWTCQSIYITQIATSYAVTMKFPKDSLVSKFFSIFYFFFQFSQIVGNGVSSGVLTDVKSDKLTAKFLTSAGTFNVQNITCGAKYCPSGVAITNAETLHINIIYKLMSILLGFTLIGIIIAFFMDPLPEETKINQTPQLKLCFSTIKNLKDPMILLLVPITIFNGMEQGFVYGEYTKAFVACSLGINMIGYSMICFGSAACFVSMFIGFIVKWSGTYALMIFGMFAHLSLMTWFLVWDTQAYPSHIFYIGAMCCGVTSSIWMSQTNAIYGIYFSNKQGAAFSIFRLFQSSGFTIAFVYGNILCVSTKIYILMVFLVVSIAMYSIVEFKYQKNHFKDVKVVKQEYDEKDMVAIL</sequence>
<feature type="transmembrane region" description="Helical" evidence="6">
    <location>
        <begin position="39"/>
        <end position="59"/>
    </location>
</feature>
<feature type="transmembrane region" description="Helical" evidence="6">
    <location>
        <begin position="390"/>
        <end position="409"/>
    </location>
</feature>
<feature type="transmembrane region" description="Helical" evidence="6">
    <location>
        <begin position="95"/>
        <end position="118"/>
    </location>
</feature>
<keyword evidence="5 6" id="KW-0472">Membrane</keyword>
<proteinExistence type="inferred from homology"/>
<keyword evidence="3 6" id="KW-0812">Transmembrane</keyword>
<evidence type="ECO:0000313" key="7">
    <source>
        <dbReference type="Proteomes" id="UP001652625"/>
    </source>
</evidence>
<name>A0ABM4DL84_HYDVU</name>
<feature type="transmembrane region" description="Helical" evidence="6">
    <location>
        <begin position="71"/>
        <end position="89"/>
    </location>
</feature>
<feature type="transmembrane region" description="Helical" evidence="6">
    <location>
        <begin position="415"/>
        <end position="432"/>
    </location>
</feature>
<evidence type="ECO:0000256" key="6">
    <source>
        <dbReference type="SAM" id="Phobius"/>
    </source>
</evidence>
<evidence type="ECO:0000313" key="8">
    <source>
        <dbReference type="RefSeq" id="XP_065675295.1"/>
    </source>
</evidence>
<accession>A0ABM4DL84</accession>
<keyword evidence="4 6" id="KW-1133">Transmembrane helix</keyword>
<protein>
    <submittedName>
        <fullName evidence="8">UNC93-like protein isoform X1</fullName>
    </submittedName>
</protein>
<feature type="transmembrane region" description="Helical" evidence="6">
    <location>
        <begin position="7"/>
        <end position="27"/>
    </location>
</feature>
<feature type="transmembrane region" description="Helical" evidence="6">
    <location>
        <begin position="349"/>
        <end position="369"/>
    </location>
</feature>
<evidence type="ECO:0000256" key="5">
    <source>
        <dbReference type="ARBA" id="ARBA00023136"/>
    </source>
</evidence>
<dbReference type="InterPro" id="IPR010291">
    <property type="entry name" value="Ion_channel_UNC-93"/>
</dbReference>
<dbReference type="SUPFAM" id="SSF103473">
    <property type="entry name" value="MFS general substrate transporter"/>
    <property type="match status" value="1"/>
</dbReference>
<evidence type="ECO:0000256" key="4">
    <source>
        <dbReference type="ARBA" id="ARBA00022989"/>
    </source>
</evidence>
<gene>
    <name evidence="8" type="primary">LOC136091548</name>
</gene>
<feature type="transmembrane region" description="Helical" evidence="6">
    <location>
        <begin position="324"/>
        <end position="343"/>
    </location>
</feature>
<organism evidence="7 8">
    <name type="scientific">Hydra vulgaris</name>
    <name type="common">Hydra</name>
    <name type="synonym">Hydra attenuata</name>
    <dbReference type="NCBI Taxonomy" id="6087"/>
    <lineage>
        <taxon>Eukaryota</taxon>
        <taxon>Metazoa</taxon>
        <taxon>Cnidaria</taxon>
        <taxon>Hydrozoa</taxon>
        <taxon>Hydroidolina</taxon>
        <taxon>Anthoathecata</taxon>
        <taxon>Aplanulata</taxon>
        <taxon>Hydridae</taxon>
        <taxon>Hydra</taxon>
    </lineage>
</organism>
<dbReference type="Proteomes" id="UP001652625">
    <property type="component" value="Chromosome 15"/>
</dbReference>
<feature type="transmembrane region" description="Helical" evidence="6">
    <location>
        <begin position="209"/>
        <end position="231"/>
    </location>
</feature>
<reference evidence="8" key="1">
    <citation type="submission" date="2025-08" db="UniProtKB">
        <authorList>
            <consortium name="RefSeq"/>
        </authorList>
    </citation>
    <scope>IDENTIFICATION</scope>
</reference>
<evidence type="ECO:0000256" key="2">
    <source>
        <dbReference type="ARBA" id="ARBA00009172"/>
    </source>
</evidence>
<dbReference type="PANTHER" id="PTHR19444">
    <property type="entry name" value="UNC-93 RELATED"/>
    <property type="match status" value="1"/>
</dbReference>
<comment type="subcellular location">
    <subcellularLocation>
        <location evidence="1">Membrane</location>
        <topology evidence="1">Multi-pass membrane protein</topology>
    </subcellularLocation>
</comment>
<dbReference type="PANTHER" id="PTHR19444:SF11">
    <property type="entry name" value="UNC93-LIKE PROTEIN"/>
    <property type="match status" value="1"/>
</dbReference>